<feature type="domain" description="Peptidase S1" evidence="2">
    <location>
        <begin position="70"/>
        <end position="113"/>
    </location>
</feature>
<proteinExistence type="predicted"/>
<sequence>MDTNGVHNEQVVAAPQHHPSPGVLRWPGPLPRALEVALFSPARFSRASRWIVQLGELTLRQSFWSLRAHRNRYRVKDIIVNPQARGKFHDIALLRLASSVTYSKYIQPVCVLSSTFMFLHRSDCW</sequence>
<evidence type="ECO:0000256" key="1">
    <source>
        <dbReference type="ARBA" id="ARBA00023157"/>
    </source>
</evidence>
<dbReference type="InterPro" id="IPR001254">
    <property type="entry name" value="Trypsin_dom"/>
</dbReference>
<dbReference type="InterPro" id="IPR043504">
    <property type="entry name" value="Peptidase_S1_PA_chymotrypsin"/>
</dbReference>
<keyword evidence="4" id="KW-1185">Reference proteome</keyword>
<dbReference type="PANTHER" id="PTHR24253:SF79">
    <property type="entry name" value="SERINE PROTEASE 41"/>
    <property type="match status" value="1"/>
</dbReference>
<evidence type="ECO:0000259" key="2">
    <source>
        <dbReference type="Pfam" id="PF00089"/>
    </source>
</evidence>
<dbReference type="GO" id="GO:0006508">
    <property type="term" value="P:proteolysis"/>
    <property type="evidence" value="ECO:0007669"/>
    <property type="project" value="InterPro"/>
</dbReference>
<dbReference type="SUPFAM" id="SSF50494">
    <property type="entry name" value="Trypsin-like serine proteases"/>
    <property type="match status" value="1"/>
</dbReference>
<comment type="caution">
    <text evidence="3">The sequence shown here is derived from an EMBL/GenBank/DDBJ whole genome shotgun (WGS) entry which is preliminary data.</text>
</comment>
<name>A0A5E4AYG3_MARMO</name>
<dbReference type="Proteomes" id="UP000335636">
    <property type="component" value="Unassembled WGS sequence"/>
</dbReference>
<dbReference type="PANTHER" id="PTHR24253">
    <property type="entry name" value="TRANSMEMBRANE PROTEASE SERINE"/>
    <property type="match status" value="1"/>
</dbReference>
<organism evidence="3 4">
    <name type="scientific">Marmota monax</name>
    <name type="common">Woodchuck</name>
    <dbReference type="NCBI Taxonomy" id="9995"/>
    <lineage>
        <taxon>Eukaryota</taxon>
        <taxon>Metazoa</taxon>
        <taxon>Chordata</taxon>
        <taxon>Craniata</taxon>
        <taxon>Vertebrata</taxon>
        <taxon>Euteleostomi</taxon>
        <taxon>Mammalia</taxon>
        <taxon>Eutheria</taxon>
        <taxon>Euarchontoglires</taxon>
        <taxon>Glires</taxon>
        <taxon>Rodentia</taxon>
        <taxon>Sciuromorpha</taxon>
        <taxon>Sciuridae</taxon>
        <taxon>Xerinae</taxon>
        <taxon>Marmotini</taxon>
        <taxon>Marmota</taxon>
    </lineage>
</organism>
<feature type="non-terminal residue" evidence="3">
    <location>
        <position position="125"/>
    </location>
</feature>
<keyword evidence="1" id="KW-1015">Disulfide bond</keyword>
<dbReference type="AlphaFoldDB" id="A0A5E4AYG3"/>
<gene>
    <name evidence="3" type="ORF">MONAX_5E015413</name>
</gene>
<dbReference type="Pfam" id="PF00089">
    <property type="entry name" value="Trypsin"/>
    <property type="match status" value="1"/>
</dbReference>
<reference evidence="3" key="1">
    <citation type="submission" date="2019-04" db="EMBL/GenBank/DDBJ databases">
        <authorList>
            <person name="Alioto T."/>
            <person name="Alioto T."/>
        </authorList>
    </citation>
    <scope>NUCLEOTIDE SEQUENCE [LARGE SCALE GENOMIC DNA]</scope>
</reference>
<evidence type="ECO:0000313" key="4">
    <source>
        <dbReference type="Proteomes" id="UP000335636"/>
    </source>
</evidence>
<dbReference type="EMBL" id="CABDUW010000192">
    <property type="protein sequence ID" value="VTJ62225.1"/>
    <property type="molecule type" value="Genomic_DNA"/>
</dbReference>
<dbReference type="Gene3D" id="2.40.10.10">
    <property type="entry name" value="Trypsin-like serine proteases"/>
    <property type="match status" value="1"/>
</dbReference>
<accession>A0A5E4AYG3</accession>
<dbReference type="GO" id="GO:0004252">
    <property type="term" value="F:serine-type endopeptidase activity"/>
    <property type="evidence" value="ECO:0007669"/>
    <property type="project" value="InterPro"/>
</dbReference>
<protein>
    <recommendedName>
        <fullName evidence="2">Peptidase S1 domain-containing protein</fullName>
    </recommendedName>
</protein>
<evidence type="ECO:0000313" key="3">
    <source>
        <dbReference type="EMBL" id="VTJ62225.1"/>
    </source>
</evidence>
<dbReference type="InterPro" id="IPR009003">
    <property type="entry name" value="Peptidase_S1_PA"/>
</dbReference>